<proteinExistence type="predicted"/>
<protein>
    <recommendedName>
        <fullName evidence="1">Ricin B lectin domain-containing protein</fullName>
    </recommendedName>
</protein>
<dbReference type="Pfam" id="PF14200">
    <property type="entry name" value="RicinB_lectin_2"/>
    <property type="match status" value="1"/>
</dbReference>
<dbReference type="RefSeq" id="WP_428834511.1">
    <property type="nucleotide sequence ID" value="NZ_BAAAMU010000009.1"/>
</dbReference>
<comment type="caution">
    <text evidence="2">The sequence shown here is derived from an EMBL/GenBank/DDBJ whole genome shotgun (WGS) entry which is preliminary data.</text>
</comment>
<dbReference type="CDD" id="cd23422">
    <property type="entry name" value="beta-trefoil_Ricin_MPL_CNL"/>
    <property type="match status" value="1"/>
</dbReference>
<gene>
    <name evidence="2" type="ORF">GCM10009733_017870</name>
</gene>
<evidence type="ECO:0000313" key="3">
    <source>
        <dbReference type="Proteomes" id="UP001500064"/>
    </source>
</evidence>
<reference evidence="2 3" key="1">
    <citation type="journal article" date="2019" name="Int. J. Syst. Evol. Microbiol.">
        <title>The Global Catalogue of Microorganisms (GCM) 10K type strain sequencing project: providing services to taxonomists for standard genome sequencing and annotation.</title>
        <authorList>
            <consortium name="The Broad Institute Genomics Platform"/>
            <consortium name="The Broad Institute Genome Sequencing Center for Infectious Disease"/>
            <person name="Wu L."/>
            <person name="Ma J."/>
        </authorList>
    </citation>
    <scope>NUCLEOTIDE SEQUENCE [LARGE SCALE GENOMIC DNA]</scope>
    <source>
        <strain evidence="2 3">JCM 13929</strain>
    </source>
</reference>
<evidence type="ECO:0000313" key="2">
    <source>
        <dbReference type="EMBL" id="GAA1621708.1"/>
    </source>
</evidence>
<sequence length="133" mass="15414">MCEKGRSTCWNANTGTCLDENQGNHWVRARGPNGGDNQKWEVNRDGPGQKWWLRNIESGRYLYPELTDRGGALRTEEEPFRWHISSDGQGARLQVEHDVDLHVDAEDASRDDDTAFLLWKRKGNNQVWRFEEA</sequence>
<dbReference type="InterPro" id="IPR035992">
    <property type="entry name" value="Ricin_B-like_lectins"/>
</dbReference>
<evidence type="ECO:0000259" key="1">
    <source>
        <dbReference type="Pfam" id="PF14200"/>
    </source>
</evidence>
<dbReference type="Gene3D" id="2.80.10.50">
    <property type="match status" value="1"/>
</dbReference>
<dbReference type="InterPro" id="IPR000772">
    <property type="entry name" value="Ricin_B_lectin"/>
</dbReference>
<organism evidence="2 3">
    <name type="scientific">Nonomuraea maheshkhaliensis</name>
    <dbReference type="NCBI Taxonomy" id="419590"/>
    <lineage>
        <taxon>Bacteria</taxon>
        <taxon>Bacillati</taxon>
        <taxon>Actinomycetota</taxon>
        <taxon>Actinomycetes</taxon>
        <taxon>Streptosporangiales</taxon>
        <taxon>Streptosporangiaceae</taxon>
        <taxon>Nonomuraea</taxon>
    </lineage>
</organism>
<feature type="domain" description="Ricin B lectin" evidence="1">
    <location>
        <begin position="36"/>
        <end position="119"/>
    </location>
</feature>
<keyword evidence="3" id="KW-1185">Reference proteome</keyword>
<dbReference type="SUPFAM" id="SSF50370">
    <property type="entry name" value="Ricin B-like lectins"/>
    <property type="match status" value="1"/>
</dbReference>
<accession>A0ABN2EY11</accession>
<dbReference type="Proteomes" id="UP001500064">
    <property type="component" value="Unassembled WGS sequence"/>
</dbReference>
<dbReference type="EMBL" id="BAAAMU010000009">
    <property type="protein sequence ID" value="GAA1621708.1"/>
    <property type="molecule type" value="Genomic_DNA"/>
</dbReference>
<name>A0ABN2EY11_9ACTN</name>